<comment type="caution">
    <text evidence="2">The sequence shown here is derived from an EMBL/GenBank/DDBJ whole genome shotgun (WGS) entry which is preliminary data.</text>
</comment>
<organism evidence="2 3">
    <name type="scientific">Candidatus Segetimicrobium genomatis</name>
    <dbReference type="NCBI Taxonomy" id="2569760"/>
    <lineage>
        <taxon>Bacteria</taxon>
        <taxon>Bacillati</taxon>
        <taxon>Candidatus Sysuimicrobiota</taxon>
        <taxon>Candidatus Sysuimicrobiia</taxon>
        <taxon>Candidatus Sysuimicrobiales</taxon>
        <taxon>Candidatus Segetimicrobiaceae</taxon>
        <taxon>Candidatus Segetimicrobium</taxon>
    </lineage>
</organism>
<evidence type="ECO:0000259" key="1">
    <source>
        <dbReference type="Pfam" id="PF18914"/>
    </source>
</evidence>
<gene>
    <name evidence="2" type="ORF">E6H04_06665</name>
</gene>
<dbReference type="EMBL" id="VBAO01000172">
    <property type="protein sequence ID" value="TMI81438.1"/>
    <property type="molecule type" value="Genomic_DNA"/>
</dbReference>
<protein>
    <recommendedName>
        <fullName evidence="1">DUF5666 domain-containing protein</fullName>
    </recommendedName>
</protein>
<name>A0A537JD15_9BACT</name>
<dbReference type="Proteomes" id="UP000320048">
    <property type="component" value="Unassembled WGS sequence"/>
</dbReference>
<feature type="domain" description="DUF5666" evidence="1">
    <location>
        <begin position="41"/>
        <end position="105"/>
    </location>
</feature>
<sequence length="205" mass="21540">MTGGRRRRGSAGVWLLAVLAGGQLIRTVPPTAAAPATVFAEGTITAISPDGLVVATSSGSTQVKLTPQTRVSRRVAVTLDDIKAGDYIGASSRREADGSLTAVYINIFPPSLRNQIPEGESPWLGGNVMTNAVVTEYVAEISGRTLRVKFRDTTVRITVPPGAEITRYFVTTRADLRVGRRVLALGAAGADGSLIARSIQIAPGR</sequence>
<evidence type="ECO:0000313" key="3">
    <source>
        <dbReference type="Proteomes" id="UP000320048"/>
    </source>
</evidence>
<dbReference type="AlphaFoldDB" id="A0A537JD15"/>
<accession>A0A537JD15</accession>
<dbReference type="Pfam" id="PF18914">
    <property type="entry name" value="DUF5666"/>
    <property type="match status" value="1"/>
</dbReference>
<proteinExistence type="predicted"/>
<reference evidence="2 3" key="1">
    <citation type="journal article" date="2019" name="Nat. Microbiol.">
        <title>Mediterranean grassland soil C-N compound turnover is dependent on rainfall and depth, and is mediated by genomically divergent microorganisms.</title>
        <authorList>
            <person name="Diamond S."/>
            <person name="Andeer P.F."/>
            <person name="Li Z."/>
            <person name="Crits-Christoph A."/>
            <person name="Burstein D."/>
            <person name="Anantharaman K."/>
            <person name="Lane K.R."/>
            <person name="Thomas B.C."/>
            <person name="Pan C."/>
            <person name="Northen T.R."/>
            <person name="Banfield J.F."/>
        </authorList>
    </citation>
    <scope>NUCLEOTIDE SEQUENCE [LARGE SCALE GENOMIC DNA]</scope>
    <source>
        <strain evidence="2">NP_7</strain>
    </source>
</reference>
<evidence type="ECO:0000313" key="2">
    <source>
        <dbReference type="EMBL" id="TMI81438.1"/>
    </source>
</evidence>
<dbReference type="InterPro" id="IPR043724">
    <property type="entry name" value="DUF5666"/>
</dbReference>